<evidence type="ECO:0000256" key="2">
    <source>
        <dbReference type="SAM" id="MobiDB-lite"/>
    </source>
</evidence>
<dbReference type="InterPro" id="IPR012677">
    <property type="entry name" value="Nucleotide-bd_a/b_plait_sf"/>
</dbReference>
<dbReference type="PANTHER" id="PTHR15225">
    <property type="entry name" value="INTERFERON-INDUCED PROTEIN 35/NMI N-MYC/STAT INTERACTING PROTEIN"/>
    <property type="match status" value="1"/>
</dbReference>
<accession>A0A6P8QJX7</accession>
<keyword evidence="1" id="KW-0694">RNA-binding</keyword>
<evidence type="ECO:0000313" key="4">
    <source>
        <dbReference type="Proteomes" id="UP000515159"/>
    </source>
</evidence>
<evidence type="ECO:0000313" key="6">
    <source>
        <dbReference type="RefSeq" id="XP_033787809.1"/>
    </source>
</evidence>
<gene>
    <name evidence="5 6" type="primary">RBM43</name>
</gene>
<proteinExistence type="predicted"/>
<dbReference type="PROSITE" id="PS50102">
    <property type="entry name" value="RRM"/>
    <property type="match status" value="1"/>
</dbReference>
<evidence type="ECO:0000259" key="3">
    <source>
        <dbReference type="PROSITE" id="PS50102"/>
    </source>
</evidence>
<feature type="region of interest" description="Disordered" evidence="2">
    <location>
        <begin position="298"/>
        <end position="335"/>
    </location>
</feature>
<feature type="compositionally biased region" description="Basic and acidic residues" evidence="2">
    <location>
        <begin position="604"/>
        <end position="615"/>
    </location>
</feature>
<dbReference type="CTD" id="375287"/>
<sequence>MDARTLRIHSVPSVTSDDRMHDKLLIHFLRPRNGGGEVLELKYPTEEAGVALLTFQEKEVAERILGRQHRLELDGKIYNLDVRRVERPKTPGAEVYMFMRTTLDLHWFRDKDAVKQLVKKHGFRVSSETGLEIEIEGTFPALKKLRDELLYLASANKRPRAPSPLIKRHKLTENHSTVNSEGSLWSRKELAQTGQIPERSIDYMHGPGFSMATRMGRLQLDSYQNEPPRSRTSRHSFESHSLPTHSRGNPMKAFPEARFSPSEVPVSASGGFGSISLTGTADQQEKFQSLLTAKGLRRNSVESYSSSPSPLSMKYSAGSSRSLTPKPDAGSSSPGFSHCFTADRDTLNYIQAFRKHEINAILDFQSVEMNTEDQGDICNISLTSHSLSSKSVESAVKNFSDLLSNTQVYLRTYDIPLSRFQLEKQPDILKRSKMIGEVYCTLIVRCKDNLHLIGPSREVYEAYQKLLGEGPPDLGDLGHGDPVGHLVKTKFRRDSSCPPPLEKRSRDVSECMTYDALRCSLGSHAKYEHEEFSKKAQKTSPDTEVLNRYRPKRTASEGRGNSKGVLGSSHISTTARQERSLPQANPLERGRSSARNTMKTLDMSNKKSIKEKWSR</sequence>
<dbReference type="Pfam" id="PF23085">
    <property type="entry name" value="RRM_PARP14_3"/>
    <property type="match status" value="1"/>
</dbReference>
<evidence type="ECO:0000256" key="1">
    <source>
        <dbReference type="PROSITE-ProRule" id="PRU00176"/>
    </source>
</evidence>
<dbReference type="GO" id="GO:0003723">
    <property type="term" value="F:RNA binding"/>
    <property type="evidence" value="ECO:0007669"/>
    <property type="project" value="UniProtKB-UniRule"/>
</dbReference>
<feature type="compositionally biased region" description="Low complexity" evidence="2">
    <location>
        <begin position="301"/>
        <end position="316"/>
    </location>
</feature>
<feature type="compositionally biased region" description="Polar residues" evidence="2">
    <location>
        <begin position="569"/>
        <end position="583"/>
    </location>
</feature>
<dbReference type="GeneID" id="117354419"/>
<keyword evidence="4" id="KW-1185">Reference proteome</keyword>
<feature type="region of interest" description="Disordered" evidence="2">
    <location>
        <begin position="531"/>
        <end position="615"/>
    </location>
</feature>
<dbReference type="RefSeq" id="XP_033787809.1">
    <property type="nucleotide sequence ID" value="XM_033931918.1"/>
</dbReference>
<dbReference type="InterPro" id="IPR000504">
    <property type="entry name" value="RRM_dom"/>
</dbReference>
<dbReference type="PANTHER" id="PTHR15225:SF8">
    <property type="entry name" value="RNA-BINDING PROTEIN 43"/>
    <property type="match status" value="1"/>
</dbReference>
<name>A0A6P8QJX7_GEOSA</name>
<dbReference type="OrthoDB" id="9948435at2759"/>
<organism evidence="4 5">
    <name type="scientific">Geotrypetes seraphini</name>
    <name type="common">Gaboon caecilian</name>
    <name type="synonym">Caecilia seraphini</name>
    <dbReference type="NCBI Taxonomy" id="260995"/>
    <lineage>
        <taxon>Eukaryota</taxon>
        <taxon>Metazoa</taxon>
        <taxon>Chordata</taxon>
        <taxon>Craniata</taxon>
        <taxon>Vertebrata</taxon>
        <taxon>Euteleostomi</taxon>
        <taxon>Amphibia</taxon>
        <taxon>Gymnophiona</taxon>
        <taxon>Geotrypetes</taxon>
    </lineage>
</organism>
<dbReference type="KEGG" id="gsh:117354419"/>
<evidence type="ECO:0000313" key="5">
    <source>
        <dbReference type="RefSeq" id="XP_033787808.1"/>
    </source>
</evidence>
<feature type="domain" description="RRM" evidence="3">
    <location>
        <begin position="4"/>
        <end position="87"/>
    </location>
</feature>
<feature type="compositionally biased region" description="Polar residues" evidence="2">
    <location>
        <begin position="593"/>
        <end position="603"/>
    </location>
</feature>
<reference evidence="5 6" key="1">
    <citation type="submission" date="2025-04" db="UniProtKB">
        <authorList>
            <consortium name="RefSeq"/>
        </authorList>
    </citation>
    <scope>IDENTIFICATION</scope>
</reference>
<protein>
    <submittedName>
        <fullName evidence="5 6">RNA-binding protein 43</fullName>
    </submittedName>
</protein>
<dbReference type="Proteomes" id="UP000515159">
    <property type="component" value="Chromosome 2"/>
</dbReference>
<dbReference type="AlphaFoldDB" id="A0A6P8QJX7"/>
<feature type="region of interest" description="Disordered" evidence="2">
    <location>
        <begin position="223"/>
        <end position="265"/>
    </location>
</feature>
<dbReference type="RefSeq" id="XP_033787808.1">
    <property type="nucleotide sequence ID" value="XM_033931917.1"/>
</dbReference>
<dbReference type="Gene3D" id="3.30.70.330">
    <property type="match status" value="1"/>
</dbReference>